<keyword evidence="1" id="KW-0496">Mitochondrion</keyword>
<comment type="subunit">
    <text evidence="1">Heterohexamer.</text>
</comment>
<dbReference type="SUPFAM" id="SSF144122">
    <property type="entry name" value="Tim10-like"/>
    <property type="match status" value="1"/>
</dbReference>
<dbReference type="OrthoDB" id="7813104at2759"/>
<evidence type="ECO:0000313" key="3">
    <source>
        <dbReference type="EMBL" id="KNC53711.1"/>
    </source>
</evidence>
<comment type="subcellular location">
    <subcellularLocation>
        <location evidence="1">Mitochondrion inner membrane</location>
        <topology evidence="1">Peripheral membrane protein</topology>
        <orientation evidence="1">Intermembrane side</orientation>
    </subcellularLocation>
</comment>
<dbReference type="RefSeq" id="XP_013762025.1">
    <property type="nucleotide sequence ID" value="XM_013906571.1"/>
</dbReference>
<name>A0A0L0DNX0_THETB</name>
<keyword evidence="1" id="KW-1015">Disulfide bond</keyword>
<keyword evidence="1" id="KW-0472">Membrane</keyword>
<proteinExistence type="inferred from homology"/>
<sequence>MDFVSGNGGDAMDLMQEQASSAMIQMQLNVMSSTCFDYCVPEPGNRLTAAETTCIRNCTSKFLRAFDVVVHAFNEQGQSQ</sequence>
<dbReference type="Pfam" id="PF02953">
    <property type="entry name" value="zf-Tim10_DDP"/>
    <property type="match status" value="1"/>
</dbReference>
<dbReference type="Proteomes" id="UP000054408">
    <property type="component" value="Unassembled WGS sequence"/>
</dbReference>
<gene>
    <name evidence="3" type="ORF">AMSG_01422</name>
</gene>
<dbReference type="InterPro" id="IPR035427">
    <property type="entry name" value="Tim10-like_dom_sf"/>
</dbReference>
<feature type="domain" description="Tim10-like" evidence="2">
    <location>
        <begin position="15"/>
        <end position="75"/>
    </location>
</feature>
<dbReference type="GeneID" id="25561172"/>
<dbReference type="InterPro" id="IPR004217">
    <property type="entry name" value="Tim10-like"/>
</dbReference>
<evidence type="ECO:0000259" key="2">
    <source>
        <dbReference type="Pfam" id="PF02953"/>
    </source>
</evidence>
<evidence type="ECO:0000313" key="4">
    <source>
        <dbReference type="Proteomes" id="UP000054408"/>
    </source>
</evidence>
<dbReference type="EMBL" id="GL349437">
    <property type="protein sequence ID" value="KNC53711.1"/>
    <property type="molecule type" value="Genomic_DNA"/>
</dbReference>
<dbReference type="GO" id="GO:0015031">
    <property type="term" value="P:protein transport"/>
    <property type="evidence" value="ECO:0007669"/>
    <property type="project" value="UniProtKB-KW"/>
</dbReference>
<evidence type="ECO:0000256" key="1">
    <source>
        <dbReference type="RuleBase" id="RU367043"/>
    </source>
</evidence>
<keyword evidence="1" id="KW-0999">Mitochondrion inner membrane</keyword>
<comment type="function">
    <text evidence="1">Mitochondrial intermembrane chaperone that participates in the import and insertion of some multi-pass transmembrane proteins into the mitochondrial inner membrane. Also required for the transfer of beta-barrel precursors from the TOM complex to the sorting and assembly machinery (SAM complex) of the outer membrane. Acts as a chaperone-like protein that protects the hydrophobic precursors from aggregation and guide them through the mitochondrial intermembrane space.</text>
</comment>
<accession>A0A0L0DNX0</accession>
<dbReference type="GO" id="GO:0005743">
    <property type="term" value="C:mitochondrial inner membrane"/>
    <property type="evidence" value="ECO:0007669"/>
    <property type="project" value="UniProtKB-SubCell"/>
</dbReference>
<keyword evidence="1" id="KW-0143">Chaperone</keyword>
<keyword evidence="1" id="KW-0813">Transport</keyword>
<protein>
    <recommendedName>
        <fullName evidence="1">Mitochondrial import inner membrane translocase subunit</fullName>
    </recommendedName>
</protein>
<dbReference type="AlphaFoldDB" id="A0A0L0DNX0"/>
<comment type="similarity">
    <text evidence="1">Belongs to the small Tim family.</text>
</comment>
<reference evidence="3 4" key="1">
    <citation type="submission" date="2010-05" db="EMBL/GenBank/DDBJ databases">
        <title>The Genome Sequence of Thecamonas trahens ATCC 50062.</title>
        <authorList>
            <consortium name="The Broad Institute Genome Sequencing Platform"/>
            <person name="Russ C."/>
            <person name="Cuomo C."/>
            <person name="Shea T."/>
            <person name="Young S.K."/>
            <person name="Zeng Q."/>
            <person name="Koehrsen M."/>
            <person name="Haas B."/>
            <person name="Borodovsky M."/>
            <person name="Guigo R."/>
            <person name="Alvarado L."/>
            <person name="Berlin A."/>
            <person name="Bochicchio J."/>
            <person name="Borenstein D."/>
            <person name="Chapman S."/>
            <person name="Chen Z."/>
            <person name="Freedman E."/>
            <person name="Gellesch M."/>
            <person name="Goldberg J."/>
            <person name="Griggs A."/>
            <person name="Gujja S."/>
            <person name="Heilman E."/>
            <person name="Heiman D."/>
            <person name="Hepburn T."/>
            <person name="Howarth C."/>
            <person name="Jen D."/>
            <person name="Larson L."/>
            <person name="Mehta T."/>
            <person name="Park D."/>
            <person name="Pearson M."/>
            <person name="Roberts A."/>
            <person name="Saif S."/>
            <person name="Shenoy N."/>
            <person name="Sisk P."/>
            <person name="Stolte C."/>
            <person name="Sykes S."/>
            <person name="Thomson T."/>
            <person name="Walk T."/>
            <person name="White J."/>
            <person name="Yandava C."/>
            <person name="Burger G."/>
            <person name="Gray M.W."/>
            <person name="Holland P.W.H."/>
            <person name="King N."/>
            <person name="Lang F.B.F."/>
            <person name="Roger A.J."/>
            <person name="Ruiz-Trillo I."/>
            <person name="Lander E."/>
            <person name="Nusbaum C."/>
        </authorList>
    </citation>
    <scope>NUCLEOTIDE SEQUENCE [LARGE SCALE GENOMIC DNA]</scope>
    <source>
        <strain evidence="3 4">ATCC 50062</strain>
    </source>
</reference>
<comment type="domain">
    <text evidence="1">The twin CX3C motif contains 4 conserved Cys residues that form 2 disulfide bonds in the mitochondrial intermembrane space.</text>
</comment>
<keyword evidence="1" id="KW-0653">Protein transport</keyword>
<dbReference type="Gene3D" id="1.10.287.810">
    <property type="entry name" value="Mitochondrial import inner membrane translocase subunit tim13 like domains"/>
    <property type="match status" value="1"/>
</dbReference>
<organism evidence="3 4">
    <name type="scientific">Thecamonas trahens ATCC 50062</name>
    <dbReference type="NCBI Taxonomy" id="461836"/>
    <lineage>
        <taxon>Eukaryota</taxon>
        <taxon>Apusozoa</taxon>
        <taxon>Apusomonadida</taxon>
        <taxon>Apusomonadidae</taxon>
        <taxon>Thecamonas</taxon>
    </lineage>
</organism>
<keyword evidence="4" id="KW-1185">Reference proteome</keyword>
<keyword evidence="1" id="KW-0811">Translocation</keyword>